<evidence type="ECO:0000313" key="3">
    <source>
        <dbReference type="Proteomes" id="UP000003586"/>
    </source>
</evidence>
<dbReference type="HOGENOM" id="CLU_3273379_0_0_10"/>
<sequence length="41" mass="4568">MMGAEQTNRAPGKGPTGIIQITPHKMKRWCQKVKDPLSVFS</sequence>
<gene>
    <name evidence="2" type="ORF">NIASO_01860</name>
</gene>
<evidence type="ECO:0000256" key="1">
    <source>
        <dbReference type="SAM" id="MobiDB-lite"/>
    </source>
</evidence>
<protein>
    <submittedName>
        <fullName evidence="2">Uncharacterized protein</fullName>
    </submittedName>
</protein>
<reference evidence="2 3" key="1">
    <citation type="submission" date="2013-12" db="EMBL/GenBank/DDBJ databases">
        <authorList>
            <consortium name="DOE Joint Genome Institute"/>
            <person name="Eisen J."/>
            <person name="Huntemann M."/>
            <person name="Han J."/>
            <person name="Chen A."/>
            <person name="Kyrpides N."/>
            <person name="Mavromatis K."/>
            <person name="Markowitz V."/>
            <person name="Palaniappan K."/>
            <person name="Ivanova N."/>
            <person name="Schaumberg A."/>
            <person name="Pati A."/>
            <person name="Liolios K."/>
            <person name="Nordberg H.P."/>
            <person name="Cantor M.N."/>
            <person name="Hua S.X."/>
            <person name="Woyke T."/>
        </authorList>
    </citation>
    <scope>NUCLEOTIDE SEQUENCE [LARGE SCALE GENOMIC DNA]</scope>
    <source>
        <strain evidence="3">DSM 19437</strain>
    </source>
</reference>
<dbReference type="Proteomes" id="UP000003586">
    <property type="component" value="Chromosome"/>
</dbReference>
<proteinExistence type="predicted"/>
<keyword evidence="3" id="KW-1185">Reference proteome</keyword>
<accession>W0F280</accession>
<dbReference type="AlphaFoldDB" id="W0F280"/>
<feature type="region of interest" description="Disordered" evidence="1">
    <location>
        <begin position="1"/>
        <end position="20"/>
    </location>
</feature>
<dbReference type="KEGG" id="nso:NIASO_01860"/>
<name>W0F280_9BACT</name>
<organism evidence="2 3">
    <name type="scientific">Niabella soli DSM 19437</name>
    <dbReference type="NCBI Taxonomy" id="929713"/>
    <lineage>
        <taxon>Bacteria</taxon>
        <taxon>Pseudomonadati</taxon>
        <taxon>Bacteroidota</taxon>
        <taxon>Chitinophagia</taxon>
        <taxon>Chitinophagales</taxon>
        <taxon>Chitinophagaceae</taxon>
        <taxon>Niabella</taxon>
    </lineage>
</organism>
<dbReference type="EMBL" id="CP007035">
    <property type="protein sequence ID" value="AHF17107.1"/>
    <property type="molecule type" value="Genomic_DNA"/>
</dbReference>
<evidence type="ECO:0000313" key="2">
    <source>
        <dbReference type="EMBL" id="AHF17107.1"/>
    </source>
</evidence>